<feature type="region of interest" description="Disordered" evidence="1">
    <location>
        <begin position="31"/>
        <end position="57"/>
    </location>
</feature>
<name>A0AAN0KLN3_9GAMM</name>
<evidence type="ECO:0000256" key="1">
    <source>
        <dbReference type="SAM" id="MobiDB-lite"/>
    </source>
</evidence>
<dbReference type="AlphaFoldDB" id="A0AAN0KLN3"/>
<accession>A0AAN0KLN3</accession>
<sequence length="57" mass="5888">MGWSKKAIVVNRGMTSRAIYPIIRAGVDQTVAASQPSLSRETGGGEESPGSIGQGAR</sequence>
<evidence type="ECO:0000313" key="3">
    <source>
        <dbReference type="Proteomes" id="UP001377830"/>
    </source>
</evidence>
<organism evidence="2 3">
    <name type="scientific">Pectobacterium araliae</name>
    <dbReference type="NCBI Taxonomy" id="3073862"/>
    <lineage>
        <taxon>Bacteria</taxon>
        <taxon>Pseudomonadati</taxon>
        <taxon>Pseudomonadota</taxon>
        <taxon>Gammaproteobacteria</taxon>
        <taxon>Enterobacterales</taxon>
        <taxon>Pectobacteriaceae</taxon>
        <taxon>Pectobacterium</taxon>
    </lineage>
</organism>
<dbReference type="EMBL" id="AP028908">
    <property type="protein sequence ID" value="BES86562.1"/>
    <property type="molecule type" value="Genomic_DNA"/>
</dbReference>
<evidence type="ECO:0000313" key="2">
    <source>
        <dbReference type="EMBL" id="BES86562.1"/>
    </source>
</evidence>
<gene>
    <name evidence="2" type="ORF">PEC302110_36590</name>
</gene>
<dbReference type="Proteomes" id="UP001377830">
    <property type="component" value="Chromosome"/>
</dbReference>
<protein>
    <submittedName>
        <fullName evidence="2">Uncharacterized protein</fullName>
    </submittedName>
</protein>
<dbReference type="KEGG" id="parl:PEC302110_36590"/>
<reference evidence="3" key="1">
    <citation type="journal article" date="2024" name="Int. J. Syst. Evol. Microbiol.">
        <title>Pectobacterium araliae sp. nov., a pathogen causing bacterial soft rot of Japanese angelica tree in Japan.</title>
        <authorList>
            <person name="Sawada H."/>
            <person name="Someya N."/>
            <person name="Morohoshi T."/>
            <person name="Ono M."/>
            <person name="Satou M."/>
        </authorList>
    </citation>
    <scope>NUCLEOTIDE SEQUENCE [LARGE SCALE GENOMIC DNA]</scope>
    <source>
        <strain evidence="3">MAFF 302110</strain>
    </source>
</reference>
<feature type="compositionally biased region" description="Polar residues" evidence="1">
    <location>
        <begin position="31"/>
        <end position="40"/>
    </location>
</feature>
<proteinExistence type="predicted"/>
<keyword evidence="3" id="KW-1185">Reference proteome</keyword>